<accession>A0ACC6V348</accession>
<evidence type="ECO:0000313" key="1">
    <source>
        <dbReference type="EMBL" id="MFB6491445.1"/>
    </source>
</evidence>
<protein>
    <submittedName>
        <fullName evidence="1">Endonuclease NucS</fullName>
    </submittedName>
</protein>
<organism evidence="1 2">
    <name type="scientific">Thermoproteus sp. AZ2</name>
    <dbReference type="NCBI Taxonomy" id="1609232"/>
    <lineage>
        <taxon>Archaea</taxon>
        <taxon>Thermoproteota</taxon>
        <taxon>Thermoprotei</taxon>
        <taxon>Thermoproteales</taxon>
        <taxon>Thermoproteaceae</taxon>
        <taxon>Thermoproteus</taxon>
    </lineage>
</organism>
<reference evidence="1" key="1">
    <citation type="submission" date="2024-07" db="EMBL/GenBank/DDBJ databases">
        <title>Metagenome and Metagenome-Assembled Genomes of Archaea from a hot spring from the geothermal field of Los Azufres, Mexico.</title>
        <authorList>
            <person name="Marin-Paredes R."/>
            <person name="Martinez-Romero E."/>
            <person name="Servin-Garciduenas L.E."/>
        </authorList>
    </citation>
    <scope>NUCLEOTIDE SEQUENCE</scope>
</reference>
<sequence length="249" mass="27442">MERLVKPSARDAAAFINGKRCIGLVVVFCRCRGLYSGRASAELPSSNYLVVLKRDGALLVHGPDKSTPIIWNPPGSSTAAFVEGERLVIKSVRRHPLESVVLYVEGVEEVAALRAEASEAELRGSEKEIVDALVQRPDFIEPGLVVVGREVPTEAGHIDILAVDPEGREVVIEVKRDEADHGAVFQLQRYVESRRAQGREARGILVAADISPSAYDYLKRFGLKFVKIKPRELVEKLLNNNALKPKRSL</sequence>
<keyword evidence="1" id="KW-0378">Hydrolase</keyword>
<keyword evidence="1" id="KW-0255">Endonuclease</keyword>
<dbReference type="EMBL" id="JZWT02000035">
    <property type="protein sequence ID" value="MFB6491445.1"/>
    <property type="molecule type" value="Genomic_DNA"/>
</dbReference>
<keyword evidence="1" id="KW-0540">Nuclease</keyword>
<evidence type="ECO:0000313" key="2">
    <source>
        <dbReference type="Proteomes" id="UP000033636"/>
    </source>
</evidence>
<gene>
    <name evidence="1" type="primary">nucS</name>
    <name evidence="1" type="ORF">TU35_009495</name>
</gene>
<comment type="caution">
    <text evidence="1">The sequence shown here is derived from an EMBL/GenBank/DDBJ whole genome shotgun (WGS) entry which is preliminary data.</text>
</comment>
<dbReference type="Proteomes" id="UP000033636">
    <property type="component" value="Unassembled WGS sequence"/>
</dbReference>
<name>A0ACC6V348_9CREN</name>
<proteinExistence type="predicted"/>